<dbReference type="EnsemblProtists" id="EOD34246">
    <property type="protein sequence ID" value="EOD34246"/>
    <property type="gene ID" value="EMIHUDRAFT_201928"/>
</dbReference>
<sequence>MKAHLAEFANANLFGTSFRGATITDSIFDHANIDRADFRGVVGFEKASFLMVQGVPVTDAFGNAVLATGAIAVVFENWRMVFYTETVRSDFCL</sequence>
<organism evidence="1 2">
    <name type="scientific">Emiliania huxleyi (strain CCMP1516)</name>
    <dbReference type="NCBI Taxonomy" id="280463"/>
    <lineage>
        <taxon>Eukaryota</taxon>
        <taxon>Haptista</taxon>
        <taxon>Haptophyta</taxon>
        <taxon>Prymnesiophyceae</taxon>
        <taxon>Isochrysidales</taxon>
        <taxon>Noelaerhabdaceae</taxon>
        <taxon>Emiliania</taxon>
    </lineage>
</organism>
<proteinExistence type="predicted"/>
<dbReference type="KEGG" id="ehx:EMIHUDRAFT_201928"/>
<dbReference type="GeneID" id="17279517"/>
<keyword evidence="2" id="KW-1185">Reference proteome</keyword>
<name>A0A0D3KER1_EMIH1</name>
<evidence type="ECO:0000313" key="1">
    <source>
        <dbReference type="EnsemblProtists" id="EOD34246"/>
    </source>
</evidence>
<evidence type="ECO:0008006" key="3">
    <source>
        <dbReference type="Google" id="ProtNLM"/>
    </source>
</evidence>
<dbReference type="Pfam" id="PF00805">
    <property type="entry name" value="Pentapeptide"/>
    <property type="match status" value="1"/>
</dbReference>
<dbReference type="AlphaFoldDB" id="A0A0D3KER1"/>
<reference evidence="1" key="2">
    <citation type="submission" date="2024-10" db="UniProtKB">
        <authorList>
            <consortium name="EnsemblProtists"/>
        </authorList>
    </citation>
    <scope>IDENTIFICATION</scope>
</reference>
<dbReference type="InterPro" id="IPR001646">
    <property type="entry name" value="5peptide_repeat"/>
</dbReference>
<dbReference type="RefSeq" id="XP_005786675.1">
    <property type="nucleotide sequence ID" value="XM_005786618.1"/>
</dbReference>
<evidence type="ECO:0000313" key="2">
    <source>
        <dbReference type="Proteomes" id="UP000013827"/>
    </source>
</evidence>
<dbReference type="HOGENOM" id="CLU_2404180_0_0_1"/>
<dbReference type="SUPFAM" id="SSF141571">
    <property type="entry name" value="Pentapeptide repeat-like"/>
    <property type="match status" value="1"/>
</dbReference>
<dbReference type="Gene3D" id="2.160.20.80">
    <property type="entry name" value="E3 ubiquitin-protein ligase SopA"/>
    <property type="match status" value="1"/>
</dbReference>
<dbReference type="Proteomes" id="UP000013827">
    <property type="component" value="Unassembled WGS sequence"/>
</dbReference>
<protein>
    <recommendedName>
        <fullName evidence="3">Pentapeptide repeat-containing protein</fullName>
    </recommendedName>
</protein>
<accession>A0A0D3KER1</accession>
<dbReference type="PaxDb" id="2903-EOD34246"/>
<reference evidence="2" key="1">
    <citation type="journal article" date="2013" name="Nature">
        <title>Pan genome of the phytoplankton Emiliania underpins its global distribution.</title>
        <authorList>
            <person name="Read B.A."/>
            <person name="Kegel J."/>
            <person name="Klute M.J."/>
            <person name="Kuo A."/>
            <person name="Lefebvre S.C."/>
            <person name="Maumus F."/>
            <person name="Mayer C."/>
            <person name="Miller J."/>
            <person name="Monier A."/>
            <person name="Salamov A."/>
            <person name="Young J."/>
            <person name="Aguilar M."/>
            <person name="Claverie J.M."/>
            <person name="Frickenhaus S."/>
            <person name="Gonzalez K."/>
            <person name="Herman E.K."/>
            <person name="Lin Y.C."/>
            <person name="Napier J."/>
            <person name="Ogata H."/>
            <person name="Sarno A.F."/>
            <person name="Shmutz J."/>
            <person name="Schroeder D."/>
            <person name="de Vargas C."/>
            <person name="Verret F."/>
            <person name="von Dassow P."/>
            <person name="Valentin K."/>
            <person name="Van de Peer Y."/>
            <person name="Wheeler G."/>
            <person name="Dacks J.B."/>
            <person name="Delwiche C.F."/>
            <person name="Dyhrman S.T."/>
            <person name="Glockner G."/>
            <person name="John U."/>
            <person name="Richards T."/>
            <person name="Worden A.Z."/>
            <person name="Zhang X."/>
            <person name="Grigoriev I.V."/>
            <person name="Allen A.E."/>
            <person name="Bidle K."/>
            <person name="Borodovsky M."/>
            <person name="Bowler C."/>
            <person name="Brownlee C."/>
            <person name="Cock J.M."/>
            <person name="Elias M."/>
            <person name="Gladyshev V.N."/>
            <person name="Groth M."/>
            <person name="Guda C."/>
            <person name="Hadaegh A."/>
            <person name="Iglesias-Rodriguez M.D."/>
            <person name="Jenkins J."/>
            <person name="Jones B.M."/>
            <person name="Lawson T."/>
            <person name="Leese F."/>
            <person name="Lindquist E."/>
            <person name="Lobanov A."/>
            <person name="Lomsadze A."/>
            <person name="Malik S.B."/>
            <person name="Marsh M.E."/>
            <person name="Mackinder L."/>
            <person name="Mock T."/>
            <person name="Mueller-Roeber B."/>
            <person name="Pagarete A."/>
            <person name="Parker M."/>
            <person name="Probert I."/>
            <person name="Quesneville H."/>
            <person name="Raines C."/>
            <person name="Rensing S.A."/>
            <person name="Riano-Pachon D.M."/>
            <person name="Richier S."/>
            <person name="Rokitta S."/>
            <person name="Shiraiwa Y."/>
            <person name="Soanes D.M."/>
            <person name="van der Giezen M."/>
            <person name="Wahlund T.M."/>
            <person name="Williams B."/>
            <person name="Wilson W."/>
            <person name="Wolfe G."/>
            <person name="Wurch L.L."/>
        </authorList>
    </citation>
    <scope>NUCLEOTIDE SEQUENCE</scope>
</reference>